<protein>
    <submittedName>
        <fullName evidence="2">Spore cortex biosynthesis protein YabQ</fullName>
    </submittedName>
</protein>
<feature type="transmembrane region" description="Helical" evidence="1">
    <location>
        <begin position="122"/>
        <end position="141"/>
    </location>
</feature>
<accession>A0A4R1M921</accession>
<gene>
    <name evidence="2" type="ORF">EDC19_2701</name>
</gene>
<dbReference type="EMBL" id="SMGQ01000018">
    <property type="protein sequence ID" value="TCK87860.1"/>
    <property type="molecule type" value="Genomic_DNA"/>
</dbReference>
<dbReference type="Proteomes" id="UP000294545">
    <property type="component" value="Unassembled WGS sequence"/>
</dbReference>
<dbReference type="NCBIfam" id="TIGR02893">
    <property type="entry name" value="spore_yabQ"/>
    <property type="match status" value="1"/>
</dbReference>
<proteinExistence type="predicted"/>
<feature type="transmembrane region" description="Helical" evidence="1">
    <location>
        <begin position="96"/>
        <end position="116"/>
    </location>
</feature>
<sequence>MSEFIKIQSQVFLVAIGTGIVIGLFYDCIRIFRRIIKHSNFVINIEDMLFWIISSMILFITLFKQNNGIIRGYIIIGVIIGLMTYFSLFSKMLVTYVAKLINFILSILKKIITILFRPFTTILRFIFGYLKVFFSLLKKVFKAIHKQLKKTQKTVKILVKKI</sequence>
<feature type="transmembrane region" description="Helical" evidence="1">
    <location>
        <begin position="41"/>
        <end position="63"/>
    </location>
</feature>
<dbReference type="RefSeq" id="WP_132283359.1">
    <property type="nucleotide sequence ID" value="NZ_SMGQ01000018.1"/>
</dbReference>
<keyword evidence="3" id="KW-1185">Reference proteome</keyword>
<dbReference type="AlphaFoldDB" id="A0A4R1M921"/>
<feature type="transmembrane region" description="Helical" evidence="1">
    <location>
        <begin position="12"/>
        <end position="29"/>
    </location>
</feature>
<evidence type="ECO:0000313" key="2">
    <source>
        <dbReference type="EMBL" id="TCK87860.1"/>
    </source>
</evidence>
<keyword evidence="1" id="KW-1133">Transmembrane helix</keyword>
<organism evidence="2 3">
    <name type="scientific">Natranaerovirga hydrolytica</name>
    <dbReference type="NCBI Taxonomy" id="680378"/>
    <lineage>
        <taxon>Bacteria</taxon>
        <taxon>Bacillati</taxon>
        <taxon>Bacillota</taxon>
        <taxon>Clostridia</taxon>
        <taxon>Lachnospirales</taxon>
        <taxon>Natranaerovirgaceae</taxon>
        <taxon>Natranaerovirga</taxon>
    </lineage>
</organism>
<keyword evidence="1" id="KW-0472">Membrane</keyword>
<feature type="transmembrane region" description="Helical" evidence="1">
    <location>
        <begin position="69"/>
        <end position="89"/>
    </location>
</feature>
<comment type="caution">
    <text evidence="2">The sequence shown here is derived from an EMBL/GenBank/DDBJ whole genome shotgun (WGS) entry which is preliminary data.</text>
</comment>
<dbReference type="OrthoDB" id="9801633at2"/>
<evidence type="ECO:0000256" key="1">
    <source>
        <dbReference type="SAM" id="Phobius"/>
    </source>
</evidence>
<keyword evidence="1" id="KW-0812">Transmembrane</keyword>
<dbReference type="Pfam" id="PF09578">
    <property type="entry name" value="Spore_YabQ"/>
    <property type="match status" value="1"/>
</dbReference>
<name>A0A4R1M921_9FIRM</name>
<reference evidence="2 3" key="1">
    <citation type="submission" date="2019-03" db="EMBL/GenBank/DDBJ databases">
        <title>Genomic Encyclopedia of Type Strains, Phase IV (KMG-IV): sequencing the most valuable type-strain genomes for metagenomic binning, comparative biology and taxonomic classification.</title>
        <authorList>
            <person name="Goeker M."/>
        </authorList>
    </citation>
    <scope>NUCLEOTIDE SEQUENCE [LARGE SCALE GENOMIC DNA]</scope>
    <source>
        <strain evidence="2 3">DSM 24176</strain>
    </source>
</reference>
<evidence type="ECO:0000313" key="3">
    <source>
        <dbReference type="Proteomes" id="UP000294545"/>
    </source>
</evidence>
<dbReference type="InterPro" id="IPR019074">
    <property type="entry name" value="YabQ"/>
</dbReference>